<dbReference type="SUPFAM" id="SSF55729">
    <property type="entry name" value="Acyl-CoA N-acyltransferases (Nat)"/>
    <property type="match status" value="1"/>
</dbReference>
<dbReference type="RefSeq" id="WP_093741023.1">
    <property type="nucleotide sequence ID" value="NZ_FNBP01000003.1"/>
</dbReference>
<dbReference type="AlphaFoldDB" id="A0A1G7PJS4"/>
<protein>
    <submittedName>
        <fullName evidence="2">Protein N-acetyltransferase, RimJ/RimL family</fullName>
    </submittedName>
</protein>
<reference evidence="3" key="1">
    <citation type="submission" date="2016-10" db="EMBL/GenBank/DDBJ databases">
        <authorList>
            <person name="Varghese N."/>
            <person name="Submissions S."/>
        </authorList>
    </citation>
    <scope>NUCLEOTIDE SEQUENCE [LARGE SCALE GENOMIC DNA]</scope>
    <source>
        <strain evidence="3">DSM 16477</strain>
    </source>
</reference>
<evidence type="ECO:0000259" key="1">
    <source>
        <dbReference type="Pfam" id="PF13302"/>
    </source>
</evidence>
<organism evidence="2 3">
    <name type="scientific">Sulfitobacter delicatus</name>
    <dbReference type="NCBI Taxonomy" id="218672"/>
    <lineage>
        <taxon>Bacteria</taxon>
        <taxon>Pseudomonadati</taxon>
        <taxon>Pseudomonadota</taxon>
        <taxon>Alphaproteobacteria</taxon>
        <taxon>Rhodobacterales</taxon>
        <taxon>Roseobacteraceae</taxon>
        <taxon>Sulfitobacter</taxon>
    </lineage>
</organism>
<dbReference type="Pfam" id="PF13302">
    <property type="entry name" value="Acetyltransf_3"/>
    <property type="match status" value="1"/>
</dbReference>
<dbReference type="PANTHER" id="PTHR43792">
    <property type="entry name" value="GNAT FAMILY, PUTATIVE (AFU_ORTHOLOGUE AFUA_3G00765)-RELATED-RELATED"/>
    <property type="match status" value="1"/>
</dbReference>
<dbReference type="PANTHER" id="PTHR43792:SF1">
    <property type="entry name" value="N-ACETYLTRANSFERASE DOMAIN-CONTAINING PROTEIN"/>
    <property type="match status" value="1"/>
</dbReference>
<dbReference type="InterPro" id="IPR051531">
    <property type="entry name" value="N-acetyltransferase"/>
</dbReference>
<dbReference type="InterPro" id="IPR000182">
    <property type="entry name" value="GNAT_dom"/>
</dbReference>
<accession>A0A1G7PJS4</accession>
<evidence type="ECO:0000313" key="3">
    <source>
        <dbReference type="Proteomes" id="UP000199399"/>
    </source>
</evidence>
<dbReference type="EMBL" id="FNBP01000003">
    <property type="protein sequence ID" value="SDF86546.1"/>
    <property type="molecule type" value="Genomic_DNA"/>
</dbReference>
<keyword evidence="2" id="KW-0808">Transferase</keyword>
<gene>
    <name evidence="2" type="ORF">SAMN04489759_103358</name>
</gene>
<dbReference type="STRING" id="218672.SAMN04489759_103358"/>
<proteinExistence type="predicted"/>
<dbReference type="InterPro" id="IPR016181">
    <property type="entry name" value="Acyl_CoA_acyltransferase"/>
</dbReference>
<feature type="domain" description="N-acetyltransferase" evidence="1">
    <location>
        <begin position="12"/>
        <end position="154"/>
    </location>
</feature>
<dbReference type="GO" id="GO:0016747">
    <property type="term" value="F:acyltransferase activity, transferring groups other than amino-acyl groups"/>
    <property type="evidence" value="ECO:0007669"/>
    <property type="project" value="InterPro"/>
</dbReference>
<name>A0A1G7PJS4_9RHOB</name>
<evidence type="ECO:0000313" key="2">
    <source>
        <dbReference type="EMBL" id="SDF86546.1"/>
    </source>
</evidence>
<dbReference type="Gene3D" id="3.40.630.30">
    <property type="match status" value="1"/>
</dbReference>
<keyword evidence="3" id="KW-1185">Reference proteome</keyword>
<dbReference type="OrthoDB" id="6293260at2"/>
<dbReference type="Proteomes" id="UP000199399">
    <property type="component" value="Unassembled WGS sequence"/>
</dbReference>
<sequence>MSRTIPTINTARLTLRAMRAEDFPRFAEIWALPEVASRILDGPRSKAQSWDAFLRNAGHWQITGFGQWAVQLHRQREVLGQTGFFFGSRNFDEEFDTYPEARLVLAPEAQDQRLGFEAARAAHEWFDRVITGRTVCMIAPGNIAALKIAGALGYELLREAEISGSPVRLLTRRGPPV</sequence>